<dbReference type="Gene3D" id="3.30.460.10">
    <property type="entry name" value="Beta Polymerase, domain 2"/>
    <property type="match status" value="1"/>
</dbReference>
<dbReference type="Proteomes" id="UP000509222">
    <property type="component" value="Chromosome"/>
</dbReference>
<dbReference type="GO" id="GO:0016779">
    <property type="term" value="F:nucleotidyltransferase activity"/>
    <property type="evidence" value="ECO:0007669"/>
    <property type="project" value="InterPro"/>
</dbReference>
<dbReference type="EMBL" id="CP051177">
    <property type="protein sequence ID" value="QKX52478.1"/>
    <property type="molecule type" value="Genomic_DNA"/>
</dbReference>
<dbReference type="InterPro" id="IPR025117">
    <property type="entry name" value="DUF4037"/>
</dbReference>
<dbReference type="InterPro" id="IPR002934">
    <property type="entry name" value="Polymerase_NTP_transf_dom"/>
</dbReference>
<name>A0A7H8QEP9_9BACL</name>
<keyword evidence="4" id="KW-1185">Reference proteome</keyword>
<gene>
    <name evidence="3" type="ORF">HF394_18885</name>
</gene>
<evidence type="ECO:0000313" key="3">
    <source>
        <dbReference type="EMBL" id="QKX52478.1"/>
    </source>
</evidence>
<protein>
    <submittedName>
        <fullName evidence="3">Nucleotidyltransferase domain-containing protein</fullName>
    </submittedName>
</protein>
<proteinExistence type="predicted"/>
<dbReference type="Pfam" id="PF01909">
    <property type="entry name" value="NTP_transf_2"/>
    <property type="match status" value="1"/>
</dbReference>
<organism evidence="3 4">
    <name type="scientific">Planococcus glaciei</name>
    <dbReference type="NCBI Taxonomy" id="459472"/>
    <lineage>
        <taxon>Bacteria</taxon>
        <taxon>Bacillati</taxon>
        <taxon>Bacillota</taxon>
        <taxon>Bacilli</taxon>
        <taxon>Bacillales</taxon>
        <taxon>Caryophanaceae</taxon>
        <taxon>Planococcus</taxon>
    </lineage>
</organism>
<dbReference type="Pfam" id="PF13228">
    <property type="entry name" value="DUF4037"/>
    <property type="match status" value="1"/>
</dbReference>
<evidence type="ECO:0000259" key="2">
    <source>
        <dbReference type="Pfam" id="PF13228"/>
    </source>
</evidence>
<dbReference type="SUPFAM" id="SSF81301">
    <property type="entry name" value="Nucleotidyltransferase"/>
    <property type="match status" value="1"/>
</dbReference>
<keyword evidence="3" id="KW-0808">Transferase</keyword>
<reference evidence="3 4" key="1">
    <citation type="submission" date="2020-04" db="EMBL/GenBank/DDBJ databases">
        <authorList>
            <person name="Pajer P."/>
            <person name="Broz P."/>
        </authorList>
    </citation>
    <scope>NUCLEOTIDE SEQUENCE [LARGE SCALE GENOMIC DNA]</scope>
    <source>
        <strain evidence="4">NRL-ATB46093</strain>
    </source>
</reference>
<reference evidence="4" key="2">
    <citation type="submission" date="2020-06" db="EMBL/GenBank/DDBJ databases">
        <title>Isolation of Planomicrobium glaciei.</title>
        <authorList>
            <person name="Malisova L."/>
            <person name="Safrankova R."/>
            <person name="Jakubu V."/>
            <person name="Spanelova P."/>
        </authorList>
    </citation>
    <scope>NUCLEOTIDE SEQUENCE [LARGE SCALE GENOMIC DNA]</scope>
    <source>
        <strain evidence="4">NRL-ATB46093</strain>
    </source>
</reference>
<sequence>MELMDLAKRAGTIYIENPKVESVLLGGSVARGLHDEFSDIELFIFWKEAPADRDRKEPIARLAGMQLDFHPFEDEEWAETYIVENIKLEISSFLSSTAIQYIEDVTAKFETDYDKQVLLATIQDGVPLEGIKPILKLKQQIEQYPKDLARAMIQENAELGSRWQNREALVARHDWLMLYQTFVAVEIKLMGILFALNGEFVHHPAFKWQNHSLGKMNILPENSSERFASVLLGDPQESVKVLEELVSEIFQLARSNYPNAIRPGGMERALGARPRNN</sequence>
<dbReference type="AlphaFoldDB" id="A0A7H8QEP9"/>
<accession>A0A7H8QEP9</accession>
<feature type="domain" description="DUF4037" evidence="2">
    <location>
        <begin position="115"/>
        <end position="208"/>
    </location>
</feature>
<evidence type="ECO:0000313" key="4">
    <source>
        <dbReference type="Proteomes" id="UP000509222"/>
    </source>
</evidence>
<dbReference type="CDD" id="cd05403">
    <property type="entry name" value="NT_KNTase_like"/>
    <property type="match status" value="1"/>
</dbReference>
<dbReference type="InterPro" id="IPR043519">
    <property type="entry name" value="NT_sf"/>
</dbReference>
<evidence type="ECO:0000259" key="1">
    <source>
        <dbReference type="Pfam" id="PF01909"/>
    </source>
</evidence>
<feature type="domain" description="Polymerase nucleotidyl transferase" evidence="1">
    <location>
        <begin position="18"/>
        <end position="87"/>
    </location>
</feature>
<dbReference type="RefSeq" id="WP_051413714.1">
    <property type="nucleotide sequence ID" value="NZ_CP051177.1"/>
</dbReference>